<feature type="domain" description="Chitin-binding type-2" evidence="2">
    <location>
        <begin position="32"/>
        <end position="92"/>
    </location>
</feature>
<accession>A0A0B7ASC1</accession>
<dbReference type="AlphaFoldDB" id="A0A0B7ASC1"/>
<dbReference type="GO" id="GO:0005576">
    <property type="term" value="C:extracellular region"/>
    <property type="evidence" value="ECO:0007669"/>
    <property type="project" value="InterPro"/>
</dbReference>
<feature type="chain" id="PRO_5002113140" description="Chitin-binding type-2 domain-containing protein" evidence="1">
    <location>
        <begin position="23"/>
        <end position="449"/>
    </location>
</feature>
<dbReference type="InterPro" id="IPR036508">
    <property type="entry name" value="Chitin-bd_dom_sf"/>
</dbReference>
<gene>
    <name evidence="3" type="primary">ORF139747</name>
</gene>
<protein>
    <recommendedName>
        <fullName evidence="2">Chitin-binding type-2 domain-containing protein</fullName>
    </recommendedName>
</protein>
<dbReference type="SMART" id="SM00494">
    <property type="entry name" value="ChtBD2"/>
    <property type="match status" value="2"/>
</dbReference>
<dbReference type="SUPFAM" id="SSF57625">
    <property type="entry name" value="Invertebrate chitin-binding proteins"/>
    <property type="match status" value="2"/>
</dbReference>
<reference evidence="3" key="1">
    <citation type="submission" date="2014-12" db="EMBL/GenBank/DDBJ databases">
        <title>Insight into the proteome of Arion vulgaris.</title>
        <authorList>
            <person name="Aradska J."/>
            <person name="Bulat T."/>
            <person name="Smidak R."/>
            <person name="Sarate P."/>
            <person name="Gangsoo J."/>
            <person name="Sialana F."/>
            <person name="Bilban M."/>
            <person name="Lubec G."/>
        </authorList>
    </citation>
    <scope>NUCLEOTIDE SEQUENCE</scope>
    <source>
        <tissue evidence="3">Skin</tissue>
    </source>
</reference>
<dbReference type="Gene3D" id="2.170.140.10">
    <property type="entry name" value="Chitin binding domain"/>
    <property type="match status" value="1"/>
</dbReference>
<dbReference type="GO" id="GO:0008061">
    <property type="term" value="F:chitin binding"/>
    <property type="evidence" value="ECO:0007669"/>
    <property type="project" value="InterPro"/>
</dbReference>
<dbReference type="Pfam" id="PF01607">
    <property type="entry name" value="CBM_14"/>
    <property type="match status" value="2"/>
</dbReference>
<dbReference type="EMBL" id="HACG01037054">
    <property type="protein sequence ID" value="CEK83919.1"/>
    <property type="molecule type" value="Transcribed_RNA"/>
</dbReference>
<feature type="signal peptide" evidence="1">
    <location>
        <begin position="1"/>
        <end position="22"/>
    </location>
</feature>
<organism evidence="3">
    <name type="scientific">Arion vulgaris</name>
    <dbReference type="NCBI Taxonomy" id="1028688"/>
    <lineage>
        <taxon>Eukaryota</taxon>
        <taxon>Metazoa</taxon>
        <taxon>Spiralia</taxon>
        <taxon>Lophotrochozoa</taxon>
        <taxon>Mollusca</taxon>
        <taxon>Gastropoda</taxon>
        <taxon>Heterobranchia</taxon>
        <taxon>Euthyneura</taxon>
        <taxon>Panpulmonata</taxon>
        <taxon>Eupulmonata</taxon>
        <taxon>Stylommatophora</taxon>
        <taxon>Helicina</taxon>
        <taxon>Arionoidea</taxon>
        <taxon>Arionidae</taxon>
        <taxon>Arion</taxon>
    </lineage>
</organism>
<sequence>MAISGLVASIVGVFALLSIVNGQLTINTNNPLPACSARDSDAGIHSMAHPYLCSMYIACNGQVQTVMPCPAGTLWDNTTANCNFATSANCPSWPCSESLVGRRYPASCCESYFECRGNGFIENRCPTGQNFNAAAGQCQNGIICTSYQGCIRPPTATVDPRVNCTLEAEPGNVCAFRTRDNGVLSETRNCGEGTQFTASVCGCTPSTVCSRPNSNINKVSDPLCRASFLVDFTSIKPSGNPQVFTEKVTGSKTITSDEVQAVGVQYNTNFATLVPNSALGTIPYFYQYSTSGNQLGLGVVISAVFRSTAQGSFGVFTNNREGACTSTIDISGTYSNSNYQFTVTATGATLISNNNWASITGSVNLNIQAGQSDYVKIVVMFNGRLSAQAINAGQSGTGVGQIVNAGPTGTLGTNLAYNKCGSQWFRNLAGEVREMRIHESCADFSRVRS</sequence>
<proteinExistence type="predicted"/>
<evidence type="ECO:0000313" key="3">
    <source>
        <dbReference type="EMBL" id="CEK83919.1"/>
    </source>
</evidence>
<evidence type="ECO:0000259" key="2">
    <source>
        <dbReference type="PROSITE" id="PS50940"/>
    </source>
</evidence>
<name>A0A0B7ASC1_9EUPU</name>
<dbReference type="InterPro" id="IPR002557">
    <property type="entry name" value="Chitin-bd_dom"/>
</dbReference>
<keyword evidence="1" id="KW-0732">Signal</keyword>
<evidence type="ECO:0000256" key="1">
    <source>
        <dbReference type="SAM" id="SignalP"/>
    </source>
</evidence>
<dbReference type="PROSITE" id="PS50940">
    <property type="entry name" value="CHIT_BIND_II"/>
    <property type="match status" value="1"/>
</dbReference>